<dbReference type="EMBL" id="CAKMAB010000040">
    <property type="protein sequence ID" value="CAH1058851.1"/>
    <property type="molecule type" value="Genomic_DNA"/>
</dbReference>
<dbReference type="Proteomes" id="UP000838749">
    <property type="component" value="Unassembled WGS sequence"/>
</dbReference>
<sequence>MPKRSERVIDYSVHLNGSEYLGTATADLPEIGFLSDTTKGAGISGEMEAPSPGQTSAMTLTLNWSNVGKAGLQLLAPKVHALDLRASIQEFDTATNEYFESALKITVRGRPLSGGLGSLETMTAMGSTTAFSVHYLKVSIDGEEILEIDKLAYIYKVLGVDYLAKTRANLAL</sequence>
<name>A0ABN8FLF7_9BACL</name>
<proteinExistence type="predicted"/>
<organism evidence="1 2">
    <name type="scientific">Paenibacillus pseudetheri</name>
    <dbReference type="NCBI Taxonomy" id="2897682"/>
    <lineage>
        <taxon>Bacteria</taxon>
        <taxon>Bacillati</taxon>
        <taxon>Bacillota</taxon>
        <taxon>Bacilli</taxon>
        <taxon>Bacillales</taxon>
        <taxon>Paenibacillaceae</taxon>
        <taxon>Paenibacillus</taxon>
    </lineage>
</organism>
<dbReference type="RefSeq" id="WP_234540717.1">
    <property type="nucleotide sequence ID" value="NZ_CAKMAB010000040.1"/>
</dbReference>
<evidence type="ECO:0000313" key="2">
    <source>
        <dbReference type="Proteomes" id="UP000838749"/>
    </source>
</evidence>
<keyword evidence="2" id="KW-1185">Reference proteome</keyword>
<accession>A0ABN8FLF7</accession>
<evidence type="ECO:0000313" key="1">
    <source>
        <dbReference type="EMBL" id="CAH1058851.1"/>
    </source>
</evidence>
<evidence type="ECO:0008006" key="3">
    <source>
        <dbReference type="Google" id="ProtNLM"/>
    </source>
</evidence>
<gene>
    <name evidence="1" type="ORF">PAECIP111894_05037</name>
</gene>
<dbReference type="Pfam" id="PF04985">
    <property type="entry name" value="Phage_tube"/>
    <property type="match status" value="1"/>
</dbReference>
<comment type="caution">
    <text evidence="1">The sequence shown here is derived from an EMBL/GenBank/DDBJ whole genome shotgun (WGS) entry which is preliminary data.</text>
</comment>
<dbReference type="InterPro" id="IPR006498">
    <property type="entry name" value="Tail_tube"/>
</dbReference>
<reference evidence="1" key="1">
    <citation type="submission" date="2021-12" db="EMBL/GenBank/DDBJ databases">
        <authorList>
            <person name="Criscuolo A."/>
        </authorList>
    </citation>
    <scope>NUCLEOTIDE SEQUENCE</scope>
    <source>
        <strain evidence="1">CIP111894</strain>
    </source>
</reference>
<protein>
    <recommendedName>
        <fullName evidence="3">Phage tail protein</fullName>
    </recommendedName>
</protein>